<sequence length="394" mass="44868">MKQEELINGLSAVRPMEAEEIQEALELAVSQVRRNLPFFNGGFPGACSRDGLYTRTANDDWTNGFYTGMLWLSYEETGEVVFKQEALRQADDFLERIQKRIVVDHHDMGFLYSPSCVAAYKLAEYETGKEAALMAADNLLGRFQDKGGFFQAWGLLGAAENYRLIVDCLLNVPLLFWATQVTGEEKYREKAVIHIETSMKYLLREDYSTYHTYYFDPETGEALRGATQQGNRNDSIWARGQAWGIYGSALSYGVLRKEEYLDIFRKVTDCFLEHLPEDLVPYWDFDFREGSSEPRDSSSGAIAACGMLEMAAYLPDKEADKYREMGSKLLKALTDTCLNREGNAGSGILQHGTYAKSSPENGVSDSGVDEYTLWGDYFYMEGLTRLKRNWVRYW</sequence>
<evidence type="ECO:0000256" key="1">
    <source>
        <dbReference type="ARBA" id="ARBA00022801"/>
    </source>
</evidence>
<dbReference type="InterPro" id="IPR010905">
    <property type="entry name" value="Glyco_hydro_88"/>
</dbReference>
<evidence type="ECO:0000313" key="5">
    <source>
        <dbReference type="EMBL" id="PWJ75081.1"/>
    </source>
</evidence>
<protein>
    <submittedName>
        <fullName evidence="5">Unsaturated chondroitin disaccharide hydrolase</fullName>
    </submittedName>
</protein>
<feature type="binding site" evidence="4">
    <location>
        <position position="167"/>
    </location>
    <ligand>
        <name>substrate</name>
    </ligand>
</feature>
<name>A0AB73T3A4_9FIRM</name>
<feature type="binding site" evidence="4">
    <location>
        <position position="225"/>
    </location>
    <ligand>
        <name>substrate</name>
    </ligand>
</feature>
<organism evidence="5 6">
    <name type="scientific">Murimonas intestini</name>
    <dbReference type="NCBI Taxonomy" id="1337051"/>
    <lineage>
        <taxon>Bacteria</taxon>
        <taxon>Bacillati</taxon>
        <taxon>Bacillota</taxon>
        <taxon>Clostridia</taxon>
        <taxon>Lachnospirales</taxon>
        <taxon>Lachnospiraceae</taxon>
        <taxon>Murimonas</taxon>
    </lineage>
</organism>
<feature type="binding site" evidence="4">
    <location>
        <position position="227"/>
    </location>
    <ligand>
        <name>substrate</name>
    </ligand>
</feature>
<keyword evidence="6" id="KW-1185">Reference proteome</keyword>
<feature type="binding site" evidence="4">
    <location>
        <position position="107"/>
    </location>
    <ligand>
        <name>substrate</name>
    </ligand>
</feature>
<proteinExistence type="inferred from homology"/>
<dbReference type="GO" id="GO:0000272">
    <property type="term" value="P:polysaccharide catabolic process"/>
    <property type="evidence" value="ECO:0007669"/>
    <property type="project" value="TreeGrafter"/>
</dbReference>
<dbReference type="PANTHER" id="PTHR36845:SF1">
    <property type="entry name" value="HYDROLASE, PUTATIVE (AFU_ORTHOLOGUE AFUA_7G05090)-RELATED"/>
    <property type="match status" value="1"/>
</dbReference>
<keyword evidence="1 5" id="KW-0378">Hydrolase</keyword>
<feature type="active site" description="Nucleophile" evidence="3">
    <location>
        <position position="107"/>
    </location>
</feature>
<dbReference type="Proteomes" id="UP000245412">
    <property type="component" value="Unassembled WGS sequence"/>
</dbReference>
<dbReference type="EMBL" id="QGGY01000007">
    <property type="protein sequence ID" value="PWJ75081.1"/>
    <property type="molecule type" value="Genomic_DNA"/>
</dbReference>
<reference evidence="5 6" key="1">
    <citation type="submission" date="2018-05" db="EMBL/GenBank/DDBJ databases">
        <authorList>
            <person name="Goeker M."/>
            <person name="Huntemann M."/>
            <person name="Clum A."/>
            <person name="Pillay M."/>
            <person name="Palaniappan K."/>
            <person name="Varghese N."/>
            <person name="Mikhailova N."/>
            <person name="Stamatis D."/>
            <person name="Reddy T."/>
            <person name="Daum C."/>
            <person name="Shapiro N."/>
            <person name="Ivanova N."/>
            <person name="Kyrpides N."/>
            <person name="Woyke T."/>
        </authorList>
    </citation>
    <scope>NUCLEOTIDE SEQUENCE [LARGE SCALE GENOMIC DNA]</scope>
    <source>
        <strain evidence="5 6">DSM 26524</strain>
    </source>
</reference>
<dbReference type="PANTHER" id="PTHR36845">
    <property type="entry name" value="HYDROLASE, PUTATIVE (AFU_ORTHOLOGUE AFUA_7G05090)-RELATED"/>
    <property type="match status" value="1"/>
</dbReference>
<gene>
    <name evidence="5" type="ORF">C7383_10788</name>
</gene>
<feature type="binding site" evidence="4">
    <location>
        <position position="239"/>
    </location>
    <ligand>
        <name>substrate</name>
    </ligand>
</feature>
<feature type="binding site" evidence="4">
    <location>
        <position position="243"/>
    </location>
    <ligand>
        <name>substrate</name>
    </ligand>
</feature>
<comment type="similarity">
    <text evidence="2">Belongs to the glycosyl hydrolase 88 family.</text>
</comment>
<dbReference type="AlphaFoldDB" id="A0AB73T3A4"/>
<dbReference type="SUPFAM" id="SSF48208">
    <property type="entry name" value="Six-hairpin glycosidases"/>
    <property type="match status" value="1"/>
</dbReference>
<evidence type="ECO:0000313" key="6">
    <source>
        <dbReference type="Proteomes" id="UP000245412"/>
    </source>
</evidence>
<evidence type="ECO:0000256" key="3">
    <source>
        <dbReference type="PIRSR" id="PIRSR610905-1"/>
    </source>
</evidence>
<dbReference type="InterPro" id="IPR012341">
    <property type="entry name" value="6hp_glycosidase-like_sf"/>
</dbReference>
<accession>A0AB73T3A4</accession>
<dbReference type="InterPro" id="IPR008928">
    <property type="entry name" value="6-hairpin_glycosidase_sf"/>
</dbReference>
<comment type="caution">
    <text evidence="5">The sequence shown here is derived from an EMBL/GenBank/DDBJ whole genome shotgun (WGS) entry which is preliminary data.</text>
</comment>
<evidence type="ECO:0000256" key="4">
    <source>
        <dbReference type="PIRSR" id="PIRSR610905-2"/>
    </source>
</evidence>
<dbReference type="GO" id="GO:0052757">
    <property type="term" value="F:chondroitin hydrolase activity"/>
    <property type="evidence" value="ECO:0007669"/>
    <property type="project" value="TreeGrafter"/>
</dbReference>
<feature type="binding site" evidence="4">
    <location>
        <position position="364"/>
    </location>
    <ligand>
        <name>substrate</name>
    </ligand>
</feature>
<dbReference type="InterPro" id="IPR052369">
    <property type="entry name" value="UG_Glycosaminoglycan_Hydrolase"/>
</dbReference>
<dbReference type="Pfam" id="PF07470">
    <property type="entry name" value="Glyco_hydro_88"/>
    <property type="match status" value="1"/>
</dbReference>
<dbReference type="Gene3D" id="1.50.10.10">
    <property type="match status" value="1"/>
</dbReference>
<feature type="active site" description="Proton donor" evidence="3">
    <location>
        <position position="167"/>
    </location>
</feature>
<evidence type="ECO:0000256" key="2">
    <source>
        <dbReference type="ARBA" id="ARBA00038358"/>
    </source>
</evidence>